<accession>A0ABN7TFK1</accession>
<keyword evidence="2" id="KW-1185">Reference proteome</keyword>
<gene>
    <name evidence="1" type="ORF">OKIOD_LOCUS17231</name>
</gene>
<organism evidence="1 2">
    <name type="scientific">Oikopleura dioica</name>
    <name type="common">Tunicate</name>
    <dbReference type="NCBI Taxonomy" id="34765"/>
    <lineage>
        <taxon>Eukaryota</taxon>
        <taxon>Metazoa</taxon>
        <taxon>Chordata</taxon>
        <taxon>Tunicata</taxon>
        <taxon>Appendicularia</taxon>
        <taxon>Copelata</taxon>
        <taxon>Oikopleuridae</taxon>
        <taxon>Oikopleura</taxon>
    </lineage>
</organism>
<reference evidence="1 2" key="1">
    <citation type="submission" date="2021-04" db="EMBL/GenBank/DDBJ databases">
        <authorList>
            <person name="Bliznina A."/>
        </authorList>
    </citation>
    <scope>NUCLEOTIDE SEQUENCE [LARGE SCALE GENOMIC DNA]</scope>
</reference>
<name>A0ABN7TFK1_OIKDI</name>
<protein>
    <submittedName>
        <fullName evidence="1">Oidioi.mRNA.OKI2018_I69.chrUn_2.g17228.t1.c ds</fullName>
    </submittedName>
</protein>
<proteinExistence type="predicted"/>
<evidence type="ECO:0000313" key="2">
    <source>
        <dbReference type="Proteomes" id="UP001158576"/>
    </source>
</evidence>
<dbReference type="EMBL" id="CAJRAX010000006">
    <property type="protein sequence ID" value="CAG5114413.1"/>
    <property type="molecule type" value="Genomic_DNA"/>
</dbReference>
<evidence type="ECO:0000313" key="1">
    <source>
        <dbReference type="EMBL" id="CAG5114413.1"/>
    </source>
</evidence>
<dbReference type="Proteomes" id="UP001158576">
    <property type="component" value="Unassembled WGS sequence"/>
</dbReference>
<comment type="caution">
    <text evidence="1">The sequence shown here is derived from an EMBL/GenBank/DDBJ whole genome shotgun (WGS) entry which is preliminary data.</text>
</comment>
<sequence>MNRENFHDKDQEDHLTKIELQFSDDMGCYSKDFLRENFPYFKALFESGMSDACKNEYSLPMKRSVFDVFRQNGEAFLQDLAGINDGSEGFPGSIRDAILFLQIDHKLVSYPSGQLCQLKEKIESSWFHAGGDLEVFPVSLARDFVKLRYFHDEIMKIGTEEKEKNEWRKTKIPDIIPIVPKKYTQMQYIPNCKFIAFFQKEMLDNCEVESILFDDDIVYCFALEKETDFKIAEYEIQERRISDFLGDEDKNSQLMLEGISPSFPLVSVKSKETNSFTVTVKSPFSQKKIFIQNGFRRKGPWRRLFDFSFDIFFS</sequence>